<comment type="subcellular location">
    <subcellularLocation>
        <location evidence="1">Cell membrane</location>
        <topology evidence="1">Multi-pass membrane protein</topology>
    </subcellularLocation>
</comment>
<feature type="transmembrane region" description="Helical" evidence="7">
    <location>
        <begin position="24"/>
        <end position="46"/>
    </location>
</feature>
<feature type="transmembrane region" description="Helical" evidence="7">
    <location>
        <begin position="378"/>
        <end position="401"/>
    </location>
</feature>
<dbReference type="PANTHER" id="PTHR23513:SF6">
    <property type="entry name" value="MAJOR FACILITATOR SUPERFAMILY ASSOCIATED DOMAIN-CONTAINING PROTEIN"/>
    <property type="match status" value="1"/>
</dbReference>
<accession>A0A101JB37</accession>
<keyword evidence="4 7" id="KW-0812">Transmembrane</keyword>
<dbReference type="Proteomes" id="UP000053244">
    <property type="component" value="Unassembled WGS sequence"/>
</dbReference>
<dbReference type="SUPFAM" id="SSF103473">
    <property type="entry name" value="MFS general substrate transporter"/>
    <property type="match status" value="1"/>
</dbReference>
<evidence type="ECO:0000256" key="5">
    <source>
        <dbReference type="ARBA" id="ARBA00022989"/>
    </source>
</evidence>
<dbReference type="GO" id="GO:0022857">
    <property type="term" value="F:transmembrane transporter activity"/>
    <property type="evidence" value="ECO:0007669"/>
    <property type="project" value="InterPro"/>
</dbReference>
<dbReference type="RefSeq" id="WP_067706175.1">
    <property type="nucleotide sequence ID" value="NZ_LLZH01000331.1"/>
</dbReference>
<dbReference type="InterPro" id="IPR036259">
    <property type="entry name" value="MFS_trans_sf"/>
</dbReference>
<evidence type="ECO:0000256" key="2">
    <source>
        <dbReference type="ARBA" id="ARBA00022448"/>
    </source>
</evidence>
<feature type="transmembrane region" description="Helical" evidence="7">
    <location>
        <begin position="118"/>
        <end position="138"/>
    </location>
</feature>
<feature type="transmembrane region" description="Helical" evidence="7">
    <location>
        <begin position="159"/>
        <end position="178"/>
    </location>
</feature>
<keyword evidence="10" id="KW-1185">Reference proteome</keyword>
<keyword evidence="5 7" id="KW-1133">Transmembrane helix</keyword>
<sequence>MTATASLSRSALAEVVRLRPFRRLWLVFGLSSLGDWLGLLATSSFASAQLSSPAAQGAAFGGVIVVQLLPWLLLGPLAGVLADRYDRRHIMVSVDVTRFALFASIPAVAALTGEHAVAVGWAAVASFTAQVGAMLWAPAKEAAVPNLLPARRLETANQLTIITTYGVTPVLAALVFAGTSRLPAIGDGGAAVAALYFDALTFLACAAVVGFGVREISGRGRAAHAEDSRAAIRAGLGYLARTPLLRGLVVGLLGAFAGAGIVVGAARFYSRSLGGGDATFGLLFGGLFVGFGLGVLVGPQVVGRLSRCRVFGLSVQLAAVGVVLLAVTPSPAVALPEVALVGAGAGMAFLCGITLIGAEVPDDVRGRVFSLIQSMTRVVLLLTVAAAGTLAGLTSALRMTVGPVDVPVDGSRALYLLAGFCGMAVGRFALRRMDDRSGIPLPRDVWHAVTRRADRERR</sequence>
<dbReference type="PROSITE" id="PS50850">
    <property type="entry name" value="MFS"/>
    <property type="match status" value="1"/>
</dbReference>
<dbReference type="EMBL" id="LLZH01000331">
    <property type="protein sequence ID" value="KUL23528.1"/>
    <property type="molecule type" value="Genomic_DNA"/>
</dbReference>
<dbReference type="Gene3D" id="1.20.1250.20">
    <property type="entry name" value="MFS general substrate transporter like domains"/>
    <property type="match status" value="1"/>
</dbReference>
<feature type="transmembrane region" description="Helical" evidence="7">
    <location>
        <begin position="58"/>
        <end position="78"/>
    </location>
</feature>
<evidence type="ECO:0000256" key="3">
    <source>
        <dbReference type="ARBA" id="ARBA00022475"/>
    </source>
</evidence>
<dbReference type="InterPro" id="IPR020846">
    <property type="entry name" value="MFS_dom"/>
</dbReference>
<name>A0A101JB37_9ACTN</name>
<evidence type="ECO:0000256" key="1">
    <source>
        <dbReference type="ARBA" id="ARBA00004651"/>
    </source>
</evidence>
<gene>
    <name evidence="9" type="ORF">ADL15_46010</name>
</gene>
<dbReference type="Pfam" id="PF05977">
    <property type="entry name" value="MFS_3"/>
    <property type="match status" value="1"/>
</dbReference>
<feature type="transmembrane region" description="Helical" evidence="7">
    <location>
        <begin position="278"/>
        <end position="298"/>
    </location>
</feature>
<dbReference type="InterPro" id="IPR010290">
    <property type="entry name" value="TM_effector"/>
</dbReference>
<evidence type="ECO:0000313" key="9">
    <source>
        <dbReference type="EMBL" id="KUL23528.1"/>
    </source>
</evidence>
<comment type="caution">
    <text evidence="9">The sequence shown here is derived from an EMBL/GenBank/DDBJ whole genome shotgun (WGS) entry which is preliminary data.</text>
</comment>
<organism evidence="9 10">
    <name type="scientific">Actinoplanes awajinensis subsp. mycoplanecinus</name>
    <dbReference type="NCBI Taxonomy" id="135947"/>
    <lineage>
        <taxon>Bacteria</taxon>
        <taxon>Bacillati</taxon>
        <taxon>Actinomycetota</taxon>
        <taxon>Actinomycetes</taxon>
        <taxon>Micromonosporales</taxon>
        <taxon>Micromonosporaceae</taxon>
        <taxon>Actinoplanes</taxon>
    </lineage>
</organism>
<dbReference type="PANTHER" id="PTHR23513">
    <property type="entry name" value="INTEGRAL MEMBRANE EFFLUX PROTEIN-RELATED"/>
    <property type="match status" value="1"/>
</dbReference>
<proteinExistence type="predicted"/>
<keyword evidence="6 7" id="KW-0472">Membrane</keyword>
<protein>
    <recommendedName>
        <fullName evidence="8">Major facilitator superfamily (MFS) profile domain-containing protein</fullName>
    </recommendedName>
</protein>
<evidence type="ECO:0000259" key="8">
    <source>
        <dbReference type="PROSITE" id="PS50850"/>
    </source>
</evidence>
<dbReference type="GO" id="GO:0005886">
    <property type="term" value="C:plasma membrane"/>
    <property type="evidence" value="ECO:0007669"/>
    <property type="project" value="UniProtKB-SubCell"/>
</dbReference>
<feature type="transmembrane region" description="Helical" evidence="7">
    <location>
        <begin position="190"/>
        <end position="213"/>
    </location>
</feature>
<evidence type="ECO:0000313" key="10">
    <source>
        <dbReference type="Proteomes" id="UP000053244"/>
    </source>
</evidence>
<feature type="transmembrane region" description="Helical" evidence="7">
    <location>
        <begin position="338"/>
        <end position="358"/>
    </location>
</feature>
<evidence type="ECO:0000256" key="7">
    <source>
        <dbReference type="SAM" id="Phobius"/>
    </source>
</evidence>
<evidence type="ECO:0000256" key="6">
    <source>
        <dbReference type="ARBA" id="ARBA00023136"/>
    </source>
</evidence>
<dbReference type="AlphaFoldDB" id="A0A101JB37"/>
<feature type="transmembrane region" description="Helical" evidence="7">
    <location>
        <begin position="310"/>
        <end position="332"/>
    </location>
</feature>
<feature type="transmembrane region" description="Helical" evidence="7">
    <location>
        <begin position="90"/>
        <end position="112"/>
    </location>
</feature>
<keyword evidence="3" id="KW-1003">Cell membrane</keyword>
<reference evidence="9 10" key="1">
    <citation type="submission" date="2015-10" db="EMBL/GenBank/DDBJ databases">
        <authorList>
            <person name="Gilbert D.G."/>
        </authorList>
    </citation>
    <scope>NUCLEOTIDE SEQUENCE [LARGE SCALE GENOMIC DNA]</scope>
    <source>
        <strain evidence="9 10">NRRL B-16712</strain>
    </source>
</reference>
<keyword evidence="2" id="KW-0813">Transport</keyword>
<feature type="domain" description="Major facilitator superfamily (MFS) profile" evidence="8">
    <location>
        <begin position="244"/>
        <end position="458"/>
    </location>
</feature>
<feature type="transmembrane region" description="Helical" evidence="7">
    <location>
        <begin position="413"/>
        <end position="430"/>
    </location>
</feature>
<evidence type="ECO:0000256" key="4">
    <source>
        <dbReference type="ARBA" id="ARBA00022692"/>
    </source>
</evidence>
<feature type="transmembrane region" description="Helical" evidence="7">
    <location>
        <begin position="244"/>
        <end position="266"/>
    </location>
</feature>